<proteinExistence type="predicted"/>
<keyword evidence="2" id="KW-1185">Reference proteome</keyword>
<dbReference type="Proteomes" id="UP001596001">
    <property type="component" value="Unassembled WGS sequence"/>
</dbReference>
<dbReference type="EMBL" id="JBHSHJ010000004">
    <property type="protein sequence ID" value="MFC4788707.1"/>
    <property type="molecule type" value="Genomic_DNA"/>
</dbReference>
<name>A0ABV9QDG3_9BURK</name>
<dbReference type="RefSeq" id="WP_382431396.1">
    <property type="nucleotide sequence ID" value="NZ_JBHSHJ010000004.1"/>
</dbReference>
<sequence length="241" mass="26030">MNRLQSELRRLYLLEDIAADSAAPALIDAQGRVRAIVVELARSVPWEQVAAFWHRVQDDAGLPPPALAVSGQDGFQLWFSVAVPVPLAQALDVAQWLRQQYGADVVPAQLRTWPTPQQQHAGLVPAVQSATGYWSAFIVPGLGSMFADEPWLERAPSPEAQADLLQPLQSITPAAWSRMVQQCHPAPSTSTAALATPGPAGVDAYHFLHSVMNDVAVPLPLRMEAAKALLPYSIKPVSSQP</sequence>
<evidence type="ECO:0000313" key="1">
    <source>
        <dbReference type="EMBL" id="MFC4788707.1"/>
    </source>
</evidence>
<organism evidence="1 2">
    <name type="scientific">Giesbergeria sinuosa</name>
    <dbReference type="NCBI Taxonomy" id="80883"/>
    <lineage>
        <taxon>Bacteria</taxon>
        <taxon>Pseudomonadati</taxon>
        <taxon>Pseudomonadota</taxon>
        <taxon>Betaproteobacteria</taxon>
        <taxon>Burkholderiales</taxon>
        <taxon>Comamonadaceae</taxon>
        <taxon>Giesbergeria</taxon>
    </lineage>
</organism>
<evidence type="ECO:0000313" key="2">
    <source>
        <dbReference type="Proteomes" id="UP001596001"/>
    </source>
</evidence>
<protein>
    <submittedName>
        <fullName evidence="1">Uncharacterized protein</fullName>
    </submittedName>
</protein>
<reference evidence="2" key="1">
    <citation type="journal article" date="2019" name="Int. J. Syst. Evol. Microbiol.">
        <title>The Global Catalogue of Microorganisms (GCM) 10K type strain sequencing project: providing services to taxonomists for standard genome sequencing and annotation.</title>
        <authorList>
            <consortium name="The Broad Institute Genomics Platform"/>
            <consortium name="The Broad Institute Genome Sequencing Center for Infectious Disease"/>
            <person name="Wu L."/>
            <person name="Ma J."/>
        </authorList>
    </citation>
    <scope>NUCLEOTIDE SEQUENCE [LARGE SCALE GENOMIC DNA]</scope>
    <source>
        <strain evidence="2">CCUG 49452</strain>
    </source>
</reference>
<gene>
    <name evidence="1" type="ORF">ACFO6X_06880</name>
</gene>
<accession>A0ABV9QDG3</accession>
<comment type="caution">
    <text evidence="1">The sequence shown here is derived from an EMBL/GenBank/DDBJ whole genome shotgun (WGS) entry which is preliminary data.</text>
</comment>